<name>A0AAW0H9X7_MYOGA</name>
<keyword evidence="3" id="KW-1185">Reference proteome</keyword>
<keyword evidence="1" id="KW-0812">Transmembrane</keyword>
<dbReference type="Proteomes" id="UP001488838">
    <property type="component" value="Unassembled WGS sequence"/>
</dbReference>
<gene>
    <name evidence="2" type="ORF">U0070_007098</name>
</gene>
<dbReference type="AlphaFoldDB" id="A0AAW0H9X7"/>
<dbReference type="EMBL" id="JBBHLL010000613">
    <property type="protein sequence ID" value="KAK7799438.1"/>
    <property type="molecule type" value="Genomic_DNA"/>
</dbReference>
<reference evidence="2 3" key="1">
    <citation type="journal article" date="2023" name="bioRxiv">
        <title>Conserved and derived expression patterns and positive selection on dental genes reveal complex evolutionary context of ever-growing rodent molars.</title>
        <authorList>
            <person name="Calamari Z.T."/>
            <person name="Song A."/>
            <person name="Cohen E."/>
            <person name="Akter M."/>
            <person name="Roy R.D."/>
            <person name="Hallikas O."/>
            <person name="Christensen M.M."/>
            <person name="Li P."/>
            <person name="Marangoni P."/>
            <person name="Jernvall J."/>
            <person name="Klein O.D."/>
        </authorList>
    </citation>
    <scope>NUCLEOTIDE SEQUENCE [LARGE SCALE GENOMIC DNA]</scope>
    <source>
        <strain evidence="2">V071</strain>
    </source>
</reference>
<keyword evidence="1" id="KW-0472">Membrane</keyword>
<sequence length="191" mass="21328">MPHVANYQCQRAISTCVQKSLLAFFFFFGYGVLGYSLIIFSSMISSGWWHYYACMHCCQHAKRHQNFGTQHGEAHDHRPLSKSAQWVWSFLALISTFQKIWKSKQVLDKLDPCIMTRLVNEGSAAGGMREAAGADQSAFEGKAVFKCGGQGLGGACQEKKSTRDLNIFSCPLPHPPLVFLVFQNGQKQRAS</sequence>
<keyword evidence="1" id="KW-1133">Transmembrane helix</keyword>
<evidence type="ECO:0000256" key="1">
    <source>
        <dbReference type="SAM" id="Phobius"/>
    </source>
</evidence>
<proteinExistence type="predicted"/>
<protein>
    <submittedName>
        <fullName evidence="2">Uncharacterized protein</fullName>
    </submittedName>
</protein>
<feature type="transmembrane region" description="Helical" evidence="1">
    <location>
        <begin position="21"/>
        <end position="49"/>
    </location>
</feature>
<evidence type="ECO:0000313" key="2">
    <source>
        <dbReference type="EMBL" id="KAK7799438.1"/>
    </source>
</evidence>
<organism evidence="2 3">
    <name type="scientific">Myodes glareolus</name>
    <name type="common">Bank vole</name>
    <name type="synonym">Clethrionomys glareolus</name>
    <dbReference type="NCBI Taxonomy" id="447135"/>
    <lineage>
        <taxon>Eukaryota</taxon>
        <taxon>Metazoa</taxon>
        <taxon>Chordata</taxon>
        <taxon>Craniata</taxon>
        <taxon>Vertebrata</taxon>
        <taxon>Euteleostomi</taxon>
        <taxon>Mammalia</taxon>
        <taxon>Eutheria</taxon>
        <taxon>Euarchontoglires</taxon>
        <taxon>Glires</taxon>
        <taxon>Rodentia</taxon>
        <taxon>Myomorpha</taxon>
        <taxon>Muroidea</taxon>
        <taxon>Cricetidae</taxon>
        <taxon>Arvicolinae</taxon>
        <taxon>Myodes</taxon>
    </lineage>
</organism>
<comment type="caution">
    <text evidence="2">The sequence shown here is derived from an EMBL/GenBank/DDBJ whole genome shotgun (WGS) entry which is preliminary data.</text>
</comment>
<accession>A0AAW0H9X7</accession>
<evidence type="ECO:0000313" key="3">
    <source>
        <dbReference type="Proteomes" id="UP001488838"/>
    </source>
</evidence>